<feature type="region of interest" description="Disordered" evidence="1">
    <location>
        <begin position="501"/>
        <end position="557"/>
    </location>
</feature>
<organism evidence="2 3">
    <name type="scientific">Xyrichtys novacula</name>
    <name type="common">Pearly razorfish</name>
    <name type="synonym">Hemipteronotus novacula</name>
    <dbReference type="NCBI Taxonomy" id="13765"/>
    <lineage>
        <taxon>Eukaryota</taxon>
        <taxon>Metazoa</taxon>
        <taxon>Chordata</taxon>
        <taxon>Craniata</taxon>
        <taxon>Vertebrata</taxon>
        <taxon>Euteleostomi</taxon>
        <taxon>Actinopterygii</taxon>
        <taxon>Neopterygii</taxon>
        <taxon>Teleostei</taxon>
        <taxon>Neoteleostei</taxon>
        <taxon>Acanthomorphata</taxon>
        <taxon>Eupercaria</taxon>
        <taxon>Labriformes</taxon>
        <taxon>Labridae</taxon>
        <taxon>Xyrichtys</taxon>
    </lineage>
</organism>
<evidence type="ECO:0000256" key="1">
    <source>
        <dbReference type="SAM" id="MobiDB-lite"/>
    </source>
</evidence>
<evidence type="ECO:0000313" key="3">
    <source>
        <dbReference type="Proteomes" id="UP001178508"/>
    </source>
</evidence>
<feature type="compositionally biased region" description="Polar residues" evidence="1">
    <location>
        <begin position="209"/>
        <end position="221"/>
    </location>
</feature>
<reference evidence="2" key="1">
    <citation type="submission" date="2023-08" db="EMBL/GenBank/DDBJ databases">
        <authorList>
            <person name="Alioto T."/>
            <person name="Alioto T."/>
            <person name="Gomez Garrido J."/>
        </authorList>
    </citation>
    <scope>NUCLEOTIDE SEQUENCE</scope>
</reference>
<feature type="region of interest" description="Disordered" evidence="1">
    <location>
        <begin position="148"/>
        <end position="241"/>
    </location>
</feature>
<accession>A0AAV1FQR4</accession>
<feature type="compositionally biased region" description="Polar residues" evidence="1">
    <location>
        <begin position="502"/>
        <end position="526"/>
    </location>
</feature>
<feature type="compositionally biased region" description="Basic and acidic residues" evidence="1">
    <location>
        <begin position="222"/>
        <end position="231"/>
    </location>
</feature>
<dbReference type="InterPro" id="IPR029355">
    <property type="entry name" value="Pro-rich_19"/>
</dbReference>
<sequence>MRGFGKEAPKSQSHHHRCRCQSSKDITYVHDSCRHSSCHSSCRCASRQEALFLNVVPTAQEPSIITDSRLIGHHGLFNHEVKSIDIDRLLSKQKKKEKNGQQDHENNAISRPSSTSHIPSPISSNDILGTEPDEVVILEKEGEPAVKAHVDCQEKEDETPKQKTNTVMSEKPTETLLTPADNGDNMMTLNKKEMTSTLKQTPKNDDGVSRSTFQLPSSRTAESSDSRHQRPDPSSLSESVQSVAASLCGRQLFPLLRRRDLVKESREVLLKALKERHGPWLQENLFRLRQYPSSGFDHSKEVQDQEPTMRDEDEFQRTDAFTTEFQASNPFSVSPQRKYSKRKRSAYLNLRFSPQQLLKPEQPAEWLRQPVETSTGLLDNFLKSPHSPQFSMDFEPSGIRDYLFAPSSTSCWEEKNSAFPHWGDTLSRQKSEEASTFNSFGNSFVNQTRARDALQYSLSTAQSVPPYYTQLPDRYSTEPVHFPQEQDPFRAERHSFPILPIPTSTSRTGPQLTAFQPSQGTFSLPSPKTPPKGHDLLSSISHAGKRHSTLPFIAPES</sequence>
<protein>
    <submittedName>
        <fullName evidence="2">Uncharacterized protein si:dkey-250k15.4</fullName>
    </submittedName>
</protein>
<feature type="compositionally biased region" description="Low complexity" evidence="1">
    <location>
        <begin position="109"/>
        <end position="124"/>
    </location>
</feature>
<dbReference type="PANTHER" id="PTHR37346:SF1">
    <property type="entry name" value="PROLINE-RICH PROTEIN 19"/>
    <property type="match status" value="1"/>
</dbReference>
<dbReference type="PANTHER" id="PTHR37346">
    <property type="entry name" value="PROLINE-RICH PROTEIN 19"/>
    <property type="match status" value="1"/>
</dbReference>
<name>A0AAV1FQR4_XYRNO</name>
<dbReference type="EMBL" id="OY660871">
    <property type="protein sequence ID" value="CAJ1062612.1"/>
    <property type="molecule type" value="Genomic_DNA"/>
</dbReference>
<feature type="compositionally biased region" description="Basic and acidic residues" evidence="1">
    <location>
        <begin position="148"/>
        <end position="161"/>
    </location>
</feature>
<evidence type="ECO:0000313" key="2">
    <source>
        <dbReference type="EMBL" id="CAJ1062612.1"/>
    </source>
</evidence>
<gene>
    <name evidence="2" type="ORF">XNOV1_A003019</name>
</gene>
<dbReference type="AlphaFoldDB" id="A0AAV1FQR4"/>
<proteinExistence type="predicted"/>
<dbReference type="Proteomes" id="UP001178508">
    <property type="component" value="Chromosome 8"/>
</dbReference>
<feature type="region of interest" description="Disordered" evidence="1">
    <location>
        <begin position="93"/>
        <end position="128"/>
    </location>
</feature>
<keyword evidence="3" id="KW-1185">Reference proteome</keyword>
<dbReference type="Pfam" id="PF15455">
    <property type="entry name" value="Pro-rich_19"/>
    <property type="match status" value="1"/>
</dbReference>
<feature type="compositionally biased region" description="Polar residues" evidence="1">
    <location>
        <begin position="232"/>
        <end position="241"/>
    </location>
</feature>